<sequence>MRIGGGRALWAGVSRRSRGSAASTVTRDRAFTIRTLRRNSMSRTDPRRPRAVPEPTGAVRSARAGGLARRLAAGKAPVRAVSARSVRWHRAEGERVMRGGER</sequence>
<proteinExistence type="predicted"/>
<protein>
    <submittedName>
        <fullName evidence="2">Uncharacterized protein</fullName>
    </submittedName>
</protein>
<keyword evidence="3" id="KW-1185">Reference proteome</keyword>
<dbReference type="EMBL" id="MWZD01000017">
    <property type="protein sequence ID" value="PRI10886.1"/>
    <property type="molecule type" value="Genomic_DNA"/>
</dbReference>
<evidence type="ECO:0000313" key="2">
    <source>
        <dbReference type="EMBL" id="PRI10886.1"/>
    </source>
</evidence>
<feature type="region of interest" description="Disordered" evidence="1">
    <location>
        <begin position="1"/>
        <end position="63"/>
    </location>
</feature>
<reference evidence="2 3" key="1">
    <citation type="journal article" date="2017" name="New Microbes New Infect">
        <title>Genome sequence of 'Leucobacter massiliensis' sp. nov. isolated from human pharynx after travel to the 2014 Hajj.</title>
        <authorList>
            <person name="Leangapichart T."/>
            <person name="Gautret P."/>
            <person name="Nguyen T.T."/>
            <person name="Armstrong N."/>
            <person name="Rolain J.M."/>
        </authorList>
    </citation>
    <scope>NUCLEOTIDE SEQUENCE [LARGE SCALE GENOMIC DNA]</scope>
    <source>
        <strain evidence="2 3">122RC15</strain>
    </source>
</reference>
<comment type="caution">
    <text evidence="2">The sequence shown here is derived from an EMBL/GenBank/DDBJ whole genome shotgun (WGS) entry which is preliminary data.</text>
</comment>
<evidence type="ECO:0000256" key="1">
    <source>
        <dbReference type="SAM" id="MobiDB-lite"/>
    </source>
</evidence>
<evidence type="ECO:0000313" key="3">
    <source>
        <dbReference type="Proteomes" id="UP000238650"/>
    </source>
</evidence>
<dbReference type="AlphaFoldDB" id="A0A2S9QMS3"/>
<name>A0A2S9QMS3_9MICO</name>
<accession>A0A2S9QMS3</accession>
<gene>
    <name evidence="2" type="ORF">B4915_08335</name>
</gene>
<organism evidence="2 3">
    <name type="scientific">Leucobacter massiliensis</name>
    <dbReference type="NCBI Taxonomy" id="1686285"/>
    <lineage>
        <taxon>Bacteria</taxon>
        <taxon>Bacillati</taxon>
        <taxon>Actinomycetota</taxon>
        <taxon>Actinomycetes</taxon>
        <taxon>Micrococcales</taxon>
        <taxon>Microbacteriaceae</taxon>
        <taxon>Leucobacter</taxon>
    </lineage>
</organism>
<dbReference type="Proteomes" id="UP000238650">
    <property type="component" value="Unassembled WGS sequence"/>
</dbReference>